<organism evidence="1 2">
    <name type="scientific">Defluviimonas salinarum</name>
    <dbReference type="NCBI Taxonomy" id="2992147"/>
    <lineage>
        <taxon>Bacteria</taxon>
        <taxon>Pseudomonadati</taxon>
        <taxon>Pseudomonadota</taxon>
        <taxon>Alphaproteobacteria</taxon>
        <taxon>Rhodobacterales</taxon>
        <taxon>Paracoccaceae</taxon>
        <taxon>Albidovulum</taxon>
    </lineage>
</organism>
<protein>
    <submittedName>
        <fullName evidence="1">Uncharacterized protein</fullName>
    </submittedName>
</protein>
<comment type="caution">
    <text evidence="1">The sequence shown here is derived from an EMBL/GenBank/DDBJ whole genome shotgun (WGS) entry which is preliminary data.</text>
</comment>
<reference evidence="1 2" key="1">
    <citation type="submission" date="2022-10" db="EMBL/GenBank/DDBJ databases">
        <title>Defluviimonas sp. CAU 1641 isolated from mud.</title>
        <authorList>
            <person name="Kim W."/>
        </authorList>
    </citation>
    <scope>NUCLEOTIDE SEQUENCE [LARGE SCALE GENOMIC DNA]</scope>
    <source>
        <strain evidence="1 2">CAU 1641</strain>
    </source>
</reference>
<dbReference type="Proteomes" id="UP001207582">
    <property type="component" value="Unassembled WGS sequence"/>
</dbReference>
<name>A0ABT3J884_9RHOB</name>
<dbReference type="EMBL" id="JAPDOG010000027">
    <property type="protein sequence ID" value="MCW3783887.1"/>
    <property type="molecule type" value="Genomic_DNA"/>
</dbReference>
<evidence type="ECO:0000313" key="2">
    <source>
        <dbReference type="Proteomes" id="UP001207582"/>
    </source>
</evidence>
<proteinExistence type="predicted"/>
<keyword evidence="2" id="KW-1185">Reference proteome</keyword>
<evidence type="ECO:0000313" key="1">
    <source>
        <dbReference type="EMBL" id="MCW3783887.1"/>
    </source>
</evidence>
<accession>A0ABT3J884</accession>
<dbReference type="RefSeq" id="WP_264773266.1">
    <property type="nucleotide sequence ID" value="NZ_JAPDOG010000027.1"/>
</dbReference>
<sequence>MRNLLPKLSPAARRPLAALTLGAGFSLAAAVAISGVFAGRNAEDLALGEIIDSPGKVVLAERVVGMRDGMAEAGFRNGAIDARVTRIEAERDPEISAALRPVYDAAYEGGVEGRWSPEALLGYLDAIEADRRDLGEGVRGAAALFHDLDRNDAAIFQALNEAVAATRNVEGPAGSAALRTLFMTEVAHDEIRWAVSQVIGAPAFGPAADRSLEGFLHATGVTPSIREGADAGVFPADPFETAENAETDSGLRF</sequence>
<gene>
    <name evidence="1" type="ORF">OM960_20345</name>
</gene>